<evidence type="ECO:0000313" key="1">
    <source>
        <dbReference type="EMBL" id="KAF1930473.1"/>
    </source>
</evidence>
<sequence length="214" mass="23774">MDFQNVEISKDVLACFLQRMYHLEGIHVAALDRSWSAESFAAVAKYERLKLLHVPSIHDTWLDNIGSCSFPALKQFYVLSTTGKALLWLHSNSRLEAIHLYNSSLSGPDDVLFSASNFSRLTNFKYQPGPNSAVAGQDLVKLARGCLQLTHIAVGQDQAIAPELVDVSDSVIYSMAQSLPSLKEFHLHGRSESYPSIKAILSAFGRRCPHLKRS</sequence>
<name>A0A6A5RSQ2_9PLEO</name>
<evidence type="ECO:0000313" key="2">
    <source>
        <dbReference type="Proteomes" id="UP000800082"/>
    </source>
</evidence>
<dbReference type="Gene3D" id="3.80.10.10">
    <property type="entry name" value="Ribonuclease Inhibitor"/>
    <property type="match status" value="1"/>
</dbReference>
<keyword evidence="2" id="KW-1185">Reference proteome</keyword>
<dbReference type="GeneID" id="54347433"/>
<organism evidence="1 2">
    <name type="scientific">Didymella exigua CBS 183.55</name>
    <dbReference type="NCBI Taxonomy" id="1150837"/>
    <lineage>
        <taxon>Eukaryota</taxon>
        <taxon>Fungi</taxon>
        <taxon>Dikarya</taxon>
        <taxon>Ascomycota</taxon>
        <taxon>Pezizomycotina</taxon>
        <taxon>Dothideomycetes</taxon>
        <taxon>Pleosporomycetidae</taxon>
        <taxon>Pleosporales</taxon>
        <taxon>Pleosporineae</taxon>
        <taxon>Didymellaceae</taxon>
        <taxon>Didymella</taxon>
    </lineage>
</organism>
<dbReference type="SUPFAM" id="SSF52047">
    <property type="entry name" value="RNI-like"/>
    <property type="match status" value="1"/>
</dbReference>
<dbReference type="RefSeq" id="XP_033450721.1">
    <property type="nucleotide sequence ID" value="XM_033589785.1"/>
</dbReference>
<dbReference type="OrthoDB" id="5368161at2759"/>
<gene>
    <name evidence="1" type="ORF">M421DRAFT_375168</name>
</gene>
<proteinExistence type="predicted"/>
<dbReference type="InterPro" id="IPR032675">
    <property type="entry name" value="LRR_dom_sf"/>
</dbReference>
<protein>
    <recommendedName>
        <fullName evidence="3">F-box domain-containing protein</fullName>
    </recommendedName>
</protein>
<dbReference type="AlphaFoldDB" id="A0A6A5RSQ2"/>
<dbReference type="Proteomes" id="UP000800082">
    <property type="component" value="Unassembled WGS sequence"/>
</dbReference>
<evidence type="ECO:0008006" key="3">
    <source>
        <dbReference type="Google" id="ProtNLM"/>
    </source>
</evidence>
<reference evidence="1" key="1">
    <citation type="journal article" date="2020" name="Stud. Mycol.">
        <title>101 Dothideomycetes genomes: a test case for predicting lifestyles and emergence of pathogens.</title>
        <authorList>
            <person name="Haridas S."/>
            <person name="Albert R."/>
            <person name="Binder M."/>
            <person name="Bloem J."/>
            <person name="Labutti K."/>
            <person name="Salamov A."/>
            <person name="Andreopoulos B."/>
            <person name="Baker S."/>
            <person name="Barry K."/>
            <person name="Bills G."/>
            <person name="Bluhm B."/>
            <person name="Cannon C."/>
            <person name="Castanera R."/>
            <person name="Culley D."/>
            <person name="Daum C."/>
            <person name="Ezra D."/>
            <person name="Gonzalez J."/>
            <person name="Henrissat B."/>
            <person name="Kuo A."/>
            <person name="Liang C."/>
            <person name="Lipzen A."/>
            <person name="Lutzoni F."/>
            <person name="Magnuson J."/>
            <person name="Mondo S."/>
            <person name="Nolan M."/>
            <person name="Ohm R."/>
            <person name="Pangilinan J."/>
            <person name="Park H.-J."/>
            <person name="Ramirez L."/>
            <person name="Alfaro M."/>
            <person name="Sun H."/>
            <person name="Tritt A."/>
            <person name="Yoshinaga Y."/>
            <person name="Zwiers L.-H."/>
            <person name="Turgeon B."/>
            <person name="Goodwin S."/>
            <person name="Spatafora J."/>
            <person name="Crous P."/>
            <person name="Grigoriev I."/>
        </authorList>
    </citation>
    <scope>NUCLEOTIDE SEQUENCE</scope>
    <source>
        <strain evidence="1">CBS 183.55</strain>
    </source>
</reference>
<accession>A0A6A5RSQ2</accession>
<dbReference type="EMBL" id="ML978963">
    <property type="protein sequence ID" value="KAF1930473.1"/>
    <property type="molecule type" value="Genomic_DNA"/>
</dbReference>